<sequence length="83" mass="9315">MVCWGQMFAFHVVHVGGLMHKSHPSLKCCCYQVIVAYFNLFEIFVGCLGDEAYSLQDRSVRAVKDSKSSSLVLEVYHLCLGIV</sequence>
<reference evidence="1 2" key="4">
    <citation type="journal article" date="2011" name="BMC Genomics">
        <title>RNA-Seq improves annotation of protein-coding genes in the cucumber genome.</title>
        <authorList>
            <person name="Li Z."/>
            <person name="Zhang Z."/>
            <person name="Yan P."/>
            <person name="Huang S."/>
            <person name="Fei Z."/>
            <person name="Lin K."/>
        </authorList>
    </citation>
    <scope>NUCLEOTIDE SEQUENCE [LARGE SCALE GENOMIC DNA]</scope>
    <source>
        <strain evidence="2">cv. 9930</strain>
    </source>
</reference>
<dbReference type="Proteomes" id="UP000029981">
    <property type="component" value="Chromosome 3"/>
</dbReference>
<accession>A0A0A0LAL3</accession>
<evidence type="ECO:0000313" key="2">
    <source>
        <dbReference type="Proteomes" id="UP000029981"/>
    </source>
</evidence>
<dbReference type="EMBL" id="CM002924">
    <property type="protein sequence ID" value="KGN57707.1"/>
    <property type="molecule type" value="Genomic_DNA"/>
</dbReference>
<reference evidence="1 2" key="1">
    <citation type="journal article" date="2009" name="Nat. Genet.">
        <title>The genome of the cucumber, Cucumis sativus L.</title>
        <authorList>
            <person name="Huang S."/>
            <person name="Li R."/>
            <person name="Zhang Z."/>
            <person name="Li L."/>
            <person name="Gu X."/>
            <person name="Fan W."/>
            <person name="Lucas W.J."/>
            <person name="Wang X."/>
            <person name="Xie B."/>
            <person name="Ni P."/>
            <person name="Ren Y."/>
            <person name="Zhu H."/>
            <person name="Li J."/>
            <person name="Lin K."/>
            <person name="Jin W."/>
            <person name="Fei Z."/>
            <person name="Li G."/>
            <person name="Staub J."/>
            <person name="Kilian A."/>
            <person name="van der Vossen E.A."/>
            <person name="Wu Y."/>
            <person name="Guo J."/>
            <person name="He J."/>
            <person name="Jia Z."/>
            <person name="Ren Y."/>
            <person name="Tian G."/>
            <person name="Lu Y."/>
            <person name="Ruan J."/>
            <person name="Qian W."/>
            <person name="Wang M."/>
            <person name="Huang Q."/>
            <person name="Li B."/>
            <person name="Xuan Z."/>
            <person name="Cao J."/>
            <person name="Asan"/>
            <person name="Wu Z."/>
            <person name="Zhang J."/>
            <person name="Cai Q."/>
            <person name="Bai Y."/>
            <person name="Zhao B."/>
            <person name="Han Y."/>
            <person name="Li Y."/>
            <person name="Li X."/>
            <person name="Wang S."/>
            <person name="Shi Q."/>
            <person name="Liu S."/>
            <person name="Cho W.K."/>
            <person name="Kim J.Y."/>
            <person name="Xu Y."/>
            <person name="Heller-Uszynska K."/>
            <person name="Miao H."/>
            <person name="Cheng Z."/>
            <person name="Zhang S."/>
            <person name="Wu J."/>
            <person name="Yang Y."/>
            <person name="Kang H."/>
            <person name="Li M."/>
            <person name="Liang H."/>
            <person name="Ren X."/>
            <person name="Shi Z."/>
            <person name="Wen M."/>
            <person name="Jian M."/>
            <person name="Yang H."/>
            <person name="Zhang G."/>
            <person name="Yang Z."/>
            <person name="Chen R."/>
            <person name="Liu S."/>
            <person name="Li J."/>
            <person name="Ma L."/>
            <person name="Liu H."/>
            <person name="Zhou Y."/>
            <person name="Zhao J."/>
            <person name="Fang X."/>
            <person name="Li G."/>
            <person name="Fang L."/>
            <person name="Li Y."/>
            <person name="Liu D."/>
            <person name="Zheng H."/>
            <person name="Zhang Y."/>
            <person name="Qin N."/>
            <person name="Li Z."/>
            <person name="Yang G."/>
            <person name="Yang S."/>
            <person name="Bolund L."/>
            <person name="Kristiansen K."/>
            <person name="Zheng H."/>
            <person name="Li S."/>
            <person name="Zhang X."/>
            <person name="Yang H."/>
            <person name="Wang J."/>
            <person name="Sun R."/>
            <person name="Zhang B."/>
            <person name="Jiang S."/>
            <person name="Wang J."/>
            <person name="Du Y."/>
            <person name="Li S."/>
        </authorList>
    </citation>
    <scope>NUCLEOTIDE SEQUENCE [LARGE SCALE GENOMIC DNA]</scope>
    <source>
        <strain evidence="2">cv. 9930</strain>
    </source>
</reference>
<gene>
    <name evidence="1" type="ORF">Csa_3G257850</name>
</gene>
<keyword evidence="2" id="KW-1185">Reference proteome</keyword>
<organism evidence="1 2">
    <name type="scientific">Cucumis sativus</name>
    <name type="common">Cucumber</name>
    <dbReference type="NCBI Taxonomy" id="3659"/>
    <lineage>
        <taxon>Eukaryota</taxon>
        <taxon>Viridiplantae</taxon>
        <taxon>Streptophyta</taxon>
        <taxon>Embryophyta</taxon>
        <taxon>Tracheophyta</taxon>
        <taxon>Spermatophyta</taxon>
        <taxon>Magnoliopsida</taxon>
        <taxon>eudicotyledons</taxon>
        <taxon>Gunneridae</taxon>
        <taxon>Pentapetalae</taxon>
        <taxon>rosids</taxon>
        <taxon>fabids</taxon>
        <taxon>Cucurbitales</taxon>
        <taxon>Cucurbitaceae</taxon>
        <taxon>Benincaseae</taxon>
        <taxon>Cucumis</taxon>
    </lineage>
</organism>
<dbReference type="Gramene" id="KGN57707">
    <property type="protein sequence ID" value="KGN57707"/>
    <property type="gene ID" value="Csa_3G257850"/>
</dbReference>
<name>A0A0A0LAL3_CUCSA</name>
<evidence type="ECO:0000313" key="1">
    <source>
        <dbReference type="EMBL" id="KGN57707.1"/>
    </source>
</evidence>
<reference evidence="1 2" key="3">
    <citation type="journal article" date="2010" name="BMC Genomics">
        <title>Transcriptome sequencing and comparative analysis of cucumber flowers with different sex types.</title>
        <authorList>
            <person name="Guo S."/>
            <person name="Zheng Y."/>
            <person name="Joung J.G."/>
            <person name="Liu S."/>
            <person name="Zhang Z."/>
            <person name="Crasta O.R."/>
            <person name="Sobral B.W."/>
            <person name="Xu Y."/>
            <person name="Huang S."/>
            <person name="Fei Z."/>
        </authorList>
    </citation>
    <scope>NUCLEOTIDE SEQUENCE [LARGE SCALE GENOMIC DNA]</scope>
    <source>
        <strain evidence="2">cv. 9930</strain>
    </source>
</reference>
<reference evidence="1 2" key="2">
    <citation type="journal article" date="2009" name="PLoS ONE">
        <title>An integrated genetic and cytogenetic map of the cucumber genome.</title>
        <authorList>
            <person name="Ren Y."/>
            <person name="Zhang Z."/>
            <person name="Liu J."/>
            <person name="Staub J.E."/>
            <person name="Han Y."/>
            <person name="Cheng Z."/>
            <person name="Li X."/>
            <person name="Lu J."/>
            <person name="Miao H."/>
            <person name="Kang H."/>
            <person name="Xie B."/>
            <person name="Gu X."/>
            <person name="Wang X."/>
            <person name="Du Y."/>
            <person name="Jin W."/>
            <person name="Huang S."/>
        </authorList>
    </citation>
    <scope>NUCLEOTIDE SEQUENCE [LARGE SCALE GENOMIC DNA]</scope>
    <source>
        <strain evidence="2">cv. 9930</strain>
    </source>
</reference>
<proteinExistence type="predicted"/>
<dbReference type="AlphaFoldDB" id="A0A0A0LAL3"/>
<protein>
    <submittedName>
        <fullName evidence="1">Uncharacterized protein</fullName>
    </submittedName>
</protein>